<proteinExistence type="predicted"/>
<reference evidence="2 3" key="1">
    <citation type="submission" date="2018-05" db="EMBL/GenBank/DDBJ databases">
        <title>Genome sequencing and assembly of the regulated plant pathogen Lachnellula willkommii and related sister species for the development of diagnostic species identification markers.</title>
        <authorList>
            <person name="Giroux E."/>
            <person name="Bilodeau G."/>
        </authorList>
    </citation>
    <scope>NUCLEOTIDE SEQUENCE [LARGE SCALE GENOMIC DNA]</scope>
    <source>
        <strain evidence="2 3">CBS 268.59</strain>
    </source>
</reference>
<evidence type="ECO:0000256" key="1">
    <source>
        <dbReference type="SAM" id="MobiDB-lite"/>
    </source>
</evidence>
<evidence type="ECO:0000313" key="3">
    <source>
        <dbReference type="Proteomes" id="UP000469558"/>
    </source>
</evidence>
<feature type="compositionally biased region" description="Basic residues" evidence="1">
    <location>
        <begin position="460"/>
        <end position="470"/>
    </location>
</feature>
<sequence>MASSTFEPKTPPLPATLMHTPSTPRFGTFDDDYQPYSPRKSSRISQRPRANQTPPPQSSSRNHRANPPSRASSTTPTKASGIRSPQTAPKKRGANNSAEIGGRRVSGALNYESTASAASALGLPTPTPRKTEKMTRGPVGAVRGNGMLPTPSKTPQKRPEDGQTAPEVAAIARNLFPVRTETVDEAMPSPKRKGKKRYTGFTLDSFGAEDEDSPIPIYTDSSERIPEADTSLDNPFYGSGAEQEPSPSKKSVKKKKVMVPGEGEQDLEDVQQRKDGVICVFRGRKVFKKFSDRLPATRGDTGSLADEIVGNEDDDELDSQLRAQGSTLQAPPEGSPSASRLLFPSERQLRSRTTRSQAVEEEEADTDIDESAISTPKGRSGKKPVALNGNSTPHYDNEVSTPMAPRFGPSAPISPPSTSRATRSKNVDTDSDEAYPNSPFHNWQTVKNPKKRSAEPAGRGGKRVKSTSEH</sequence>
<feature type="region of interest" description="Disordered" evidence="1">
    <location>
        <begin position="1"/>
        <end position="274"/>
    </location>
</feature>
<gene>
    <name evidence="2" type="ORF">LSUE1_G007253</name>
</gene>
<dbReference type="OrthoDB" id="5398515at2759"/>
<feature type="compositionally biased region" description="Acidic residues" evidence="1">
    <location>
        <begin position="359"/>
        <end position="370"/>
    </location>
</feature>
<keyword evidence="3" id="KW-1185">Reference proteome</keyword>
<protein>
    <submittedName>
        <fullName evidence="2">Uncharacterized protein</fullName>
    </submittedName>
</protein>
<dbReference type="Proteomes" id="UP000469558">
    <property type="component" value="Unassembled WGS sequence"/>
</dbReference>
<dbReference type="AlphaFoldDB" id="A0A8T9C075"/>
<feature type="region of interest" description="Disordered" evidence="1">
    <location>
        <begin position="291"/>
        <end position="470"/>
    </location>
</feature>
<feature type="compositionally biased region" description="Polar residues" evidence="1">
    <location>
        <begin position="69"/>
        <end position="87"/>
    </location>
</feature>
<name>A0A8T9C075_9HELO</name>
<organism evidence="2 3">
    <name type="scientific">Lachnellula suecica</name>
    <dbReference type="NCBI Taxonomy" id="602035"/>
    <lineage>
        <taxon>Eukaryota</taxon>
        <taxon>Fungi</taxon>
        <taxon>Dikarya</taxon>
        <taxon>Ascomycota</taxon>
        <taxon>Pezizomycotina</taxon>
        <taxon>Leotiomycetes</taxon>
        <taxon>Helotiales</taxon>
        <taxon>Lachnaceae</taxon>
        <taxon>Lachnellula</taxon>
    </lineage>
</organism>
<feature type="compositionally biased region" description="Polar residues" evidence="1">
    <location>
        <begin position="388"/>
        <end position="400"/>
    </location>
</feature>
<accession>A0A8T9C075</accession>
<dbReference type="EMBL" id="QGMK01001056">
    <property type="protein sequence ID" value="TVY73531.1"/>
    <property type="molecule type" value="Genomic_DNA"/>
</dbReference>
<feature type="compositionally biased region" description="Acidic residues" evidence="1">
    <location>
        <begin position="309"/>
        <end position="318"/>
    </location>
</feature>
<feature type="compositionally biased region" description="Polar residues" evidence="1">
    <location>
        <begin position="43"/>
        <end position="52"/>
    </location>
</feature>
<comment type="caution">
    <text evidence="2">The sequence shown here is derived from an EMBL/GenBank/DDBJ whole genome shotgun (WGS) entry which is preliminary data.</text>
</comment>
<evidence type="ECO:0000313" key="2">
    <source>
        <dbReference type="EMBL" id="TVY73531.1"/>
    </source>
</evidence>